<gene>
    <name evidence="9" type="ORF">GCM10010361_28160</name>
</gene>
<keyword evidence="3" id="KW-1003">Cell membrane</keyword>
<feature type="domain" description="ABC transmembrane type-1" evidence="8">
    <location>
        <begin position="93"/>
        <end position="316"/>
    </location>
</feature>
<dbReference type="Gene3D" id="1.10.3720.10">
    <property type="entry name" value="MetI-like"/>
    <property type="match status" value="1"/>
</dbReference>
<evidence type="ECO:0000313" key="10">
    <source>
        <dbReference type="Proteomes" id="UP001500909"/>
    </source>
</evidence>
<dbReference type="PANTHER" id="PTHR43227">
    <property type="entry name" value="BLL4140 PROTEIN"/>
    <property type="match status" value="1"/>
</dbReference>
<evidence type="ECO:0000256" key="1">
    <source>
        <dbReference type="ARBA" id="ARBA00004651"/>
    </source>
</evidence>
<evidence type="ECO:0000256" key="3">
    <source>
        <dbReference type="ARBA" id="ARBA00022475"/>
    </source>
</evidence>
<comment type="similarity">
    <text evidence="7">Belongs to the binding-protein-dependent transport system permease family.</text>
</comment>
<evidence type="ECO:0000313" key="9">
    <source>
        <dbReference type="EMBL" id="GAA0462668.1"/>
    </source>
</evidence>
<evidence type="ECO:0000259" key="8">
    <source>
        <dbReference type="PROSITE" id="PS50928"/>
    </source>
</evidence>
<comment type="caution">
    <text evidence="9">The sequence shown here is derived from an EMBL/GenBank/DDBJ whole genome shotgun (WGS) entry which is preliminary data.</text>
</comment>
<dbReference type="Proteomes" id="UP001500909">
    <property type="component" value="Unassembled WGS sequence"/>
</dbReference>
<dbReference type="PROSITE" id="PS50928">
    <property type="entry name" value="ABC_TM1"/>
    <property type="match status" value="1"/>
</dbReference>
<reference evidence="10" key="1">
    <citation type="journal article" date="2019" name="Int. J. Syst. Evol. Microbiol.">
        <title>The Global Catalogue of Microorganisms (GCM) 10K type strain sequencing project: providing services to taxonomists for standard genome sequencing and annotation.</title>
        <authorList>
            <consortium name="The Broad Institute Genomics Platform"/>
            <consortium name="The Broad Institute Genome Sequencing Center for Infectious Disease"/>
            <person name="Wu L."/>
            <person name="Ma J."/>
        </authorList>
    </citation>
    <scope>NUCLEOTIDE SEQUENCE [LARGE SCALE GENOMIC DNA]</scope>
    <source>
        <strain evidence="10">JCM 4805</strain>
    </source>
</reference>
<dbReference type="InterPro" id="IPR050809">
    <property type="entry name" value="UgpAE/MalFG_permease"/>
</dbReference>
<keyword evidence="10" id="KW-1185">Reference proteome</keyword>
<accession>A0ABP3JV10</accession>
<protein>
    <submittedName>
        <fullName evidence="9">Sugar ABC transporter permease</fullName>
    </submittedName>
</protein>
<proteinExistence type="inferred from homology"/>
<keyword evidence="2 7" id="KW-0813">Transport</keyword>
<dbReference type="EMBL" id="BAAABY010000023">
    <property type="protein sequence ID" value="GAA0462668.1"/>
    <property type="molecule type" value="Genomic_DNA"/>
</dbReference>
<dbReference type="InterPro" id="IPR000515">
    <property type="entry name" value="MetI-like"/>
</dbReference>
<dbReference type="CDD" id="cd06261">
    <property type="entry name" value="TM_PBP2"/>
    <property type="match status" value="1"/>
</dbReference>
<feature type="transmembrane region" description="Helical" evidence="7">
    <location>
        <begin position="32"/>
        <end position="58"/>
    </location>
</feature>
<feature type="transmembrane region" description="Helical" evidence="7">
    <location>
        <begin position="130"/>
        <end position="150"/>
    </location>
</feature>
<dbReference type="Pfam" id="PF00528">
    <property type="entry name" value="BPD_transp_1"/>
    <property type="match status" value="1"/>
</dbReference>
<evidence type="ECO:0000256" key="5">
    <source>
        <dbReference type="ARBA" id="ARBA00022989"/>
    </source>
</evidence>
<evidence type="ECO:0000256" key="6">
    <source>
        <dbReference type="ARBA" id="ARBA00023136"/>
    </source>
</evidence>
<sequence>MNAAPTTPTAPRTGHRPRRVATAAARENRAGLAFVTPTFVVVLVVVVLPILWTVLLAFQHARLVDIQGMSLLGNWSLENFGKVFGSPGFWSSLWTTVLYTVGSTAGSVLLGLVAALALRKPFRGRGLLRASMLLPYVAPVVAVAFVWEIALSPQLGIVNDWGTKLLGWDDPIAFLSTRSYEVSLLGLHFDVPLALLTVIAFETWRYFPFAFLFLLARLQAVPDGLEEAAKVDGAAPTQRFRYVLLPQLMPVIALLCVLRFIMTFNKFDDIYLLTGGGSGTDVVAVRVYDFLTARFDVGAAAAQALVLAVLLMALLGVYFAFFAKKTQEEA</sequence>
<evidence type="ECO:0000256" key="2">
    <source>
        <dbReference type="ARBA" id="ARBA00022448"/>
    </source>
</evidence>
<name>A0ABP3JV10_9ACTN</name>
<keyword evidence="6 7" id="KW-0472">Membrane</keyword>
<dbReference type="PANTHER" id="PTHR43227:SF8">
    <property type="entry name" value="DIACETYLCHITOBIOSE UPTAKE SYSTEM PERMEASE PROTEIN DASB"/>
    <property type="match status" value="1"/>
</dbReference>
<keyword evidence="5 7" id="KW-1133">Transmembrane helix</keyword>
<feature type="transmembrane region" description="Helical" evidence="7">
    <location>
        <begin position="97"/>
        <end position="118"/>
    </location>
</feature>
<dbReference type="InterPro" id="IPR035906">
    <property type="entry name" value="MetI-like_sf"/>
</dbReference>
<feature type="transmembrane region" description="Helical" evidence="7">
    <location>
        <begin position="193"/>
        <end position="215"/>
    </location>
</feature>
<comment type="subcellular location">
    <subcellularLocation>
        <location evidence="1 7">Cell membrane</location>
        <topology evidence="1 7">Multi-pass membrane protein</topology>
    </subcellularLocation>
</comment>
<feature type="transmembrane region" description="Helical" evidence="7">
    <location>
        <begin position="242"/>
        <end position="262"/>
    </location>
</feature>
<evidence type="ECO:0000256" key="7">
    <source>
        <dbReference type="RuleBase" id="RU363032"/>
    </source>
</evidence>
<feature type="transmembrane region" description="Helical" evidence="7">
    <location>
        <begin position="300"/>
        <end position="323"/>
    </location>
</feature>
<keyword evidence="4 7" id="KW-0812">Transmembrane</keyword>
<evidence type="ECO:0000256" key="4">
    <source>
        <dbReference type="ARBA" id="ARBA00022692"/>
    </source>
</evidence>
<dbReference type="SUPFAM" id="SSF161098">
    <property type="entry name" value="MetI-like"/>
    <property type="match status" value="1"/>
</dbReference>
<organism evidence="9 10">
    <name type="scientific">Streptomyces olivaceiscleroticus</name>
    <dbReference type="NCBI Taxonomy" id="68245"/>
    <lineage>
        <taxon>Bacteria</taxon>
        <taxon>Bacillati</taxon>
        <taxon>Actinomycetota</taxon>
        <taxon>Actinomycetes</taxon>
        <taxon>Kitasatosporales</taxon>
        <taxon>Streptomycetaceae</taxon>
        <taxon>Streptomyces</taxon>
    </lineage>
</organism>